<comment type="caution">
    <text evidence="1">The sequence shown here is derived from an EMBL/GenBank/DDBJ whole genome shotgun (WGS) entry which is preliminary data.</text>
</comment>
<dbReference type="AlphaFoldDB" id="A0A3A6QQY6"/>
<keyword evidence="2" id="KW-1185">Reference proteome</keyword>
<gene>
    <name evidence="1" type="ORF">DZ860_00360</name>
</gene>
<dbReference type="EMBL" id="QVMU01000001">
    <property type="protein sequence ID" value="RJX75175.1"/>
    <property type="molecule type" value="Genomic_DNA"/>
</dbReference>
<dbReference type="OrthoDB" id="5820912at2"/>
<organism evidence="1 2">
    <name type="scientific">Vibrio sinensis</name>
    <dbReference type="NCBI Taxonomy" id="2302434"/>
    <lineage>
        <taxon>Bacteria</taxon>
        <taxon>Pseudomonadati</taxon>
        <taxon>Pseudomonadota</taxon>
        <taxon>Gammaproteobacteria</taxon>
        <taxon>Vibrionales</taxon>
        <taxon>Vibrionaceae</taxon>
        <taxon>Vibrio</taxon>
    </lineage>
</organism>
<dbReference type="Proteomes" id="UP000273252">
    <property type="component" value="Unassembled WGS sequence"/>
</dbReference>
<evidence type="ECO:0000313" key="1">
    <source>
        <dbReference type="EMBL" id="RJX75175.1"/>
    </source>
</evidence>
<sequence length="116" mass="12802">MRISVDGGSFKVAIETEFEGLIAEATAVFHTTRTQAQTNDRAILRFLQIIIEHSDEDDAIGYAVLGLLGWYNEVINPVSDRDIELNLPRILPHLLNPAGDITANSPSDANTFNTKH</sequence>
<reference evidence="1 2" key="1">
    <citation type="submission" date="2018-08" db="EMBL/GenBank/DDBJ databases">
        <title>Vibrio isolated from the Eastern China Marginal Seas.</title>
        <authorList>
            <person name="Li Y."/>
        </authorList>
    </citation>
    <scope>NUCLEOTIDE SEQUENCE [LARGE SCALE GENOMIC DNA]</scope>
    <source>
        <strain evidence="1 2">BEI233</strain>
    </source>
</reference>
<proteinExistence type="predicted"/>
<accession>A0A3A6QQY6</accession>
<evidence type="ECO:0000313" key="2">
    <source>
        <dbReference type="Proteomes" id="UP000273252"/>
    </source>
</evidence>
<dbReference type="RefSeq" id="WP_120028931.1">
    <property type="nucleotide sequence ID" value="NZ_QVMU01000001.1"/>
</dbReference>
<protein>
    <submittedName>
        <fullName evidence="1">Uncharacterized protein</fullName>
    </submittedName>
</protein>
<name>A0A3A6QQY6_9VIBR</name>